<reference evidence="1 2" key="2">
    <citation type="journal article" date="2016" name="FEMS Yeast Res.">
        <title>Curation of the genome annotation of Pichia pastoris (Komagataella phaffii) CBS7435 from gene level to protein function.</title>
        <authorList>
            <person name="Valli M."/>
            <person name="Tatto N.E."/>
            <person name="Peymann A."/>
            <person name="Gruber C."/>
            <person name="Landes N."/>
            <person name="Ekker H."/>
            <person name="Thallinger G.G."/>
            <person name="Mattanovich D."/>
            <person name="Gasser B."/>
            <person name="Graf A.B."/>
        </authorList>
    </citation>
    <scope>GENOME REANNOTATION</scope>
    <source>
        <strain evidence="1 2">ATCC 76273 / CBS 7435 / CECT 11047 / NRRL Y-11430 / Wegner 21-1</strain>
    </source>
</reference>
<accession>A0A1G4KQA8</accession>
<evidence type="ECO:0000313" key="2">
    <source>
        <dbReference type="Proteomes" id="UP000006853"/>
    </source>
</evidence>
<evidence type="ECO:0000313" key="1">
    <source>
        <dbReference type="EMBL" id="SCV12183.1"/>
    </source>
</evidence>
<name>A0A1G4KQA8_KOMPC</name>
<proteinExistence type="predicted"/>
<reference evidence="1 2" key="1">
    <citation type="journal article" date="2011" name="J. Biotechnol.">
        <title>High-quality genome sequence of Pichia pastoris CBS7435.</title>
        <authorList>
            <person name="Kuberl A."/>
            <person name="Schneider J."/>
            <person name="Thallinger G.G."/>
            <person name="Anderl I."/>
            <person name="Wibberg D."/>
            <person name="Hajek T."/>
            <person name="Jaenicke S."/>
            <person name="Brinkrolf K."/>
            <person name="Goesmann A."/>
            <person name="Szczepanowski R."/>
            <person name="Puhler A."/>
            <person name="Schwab H."/>
            <person name="Glieder A."/>
            <person name="Pichler H."/>
        </authorList>
    </citation>
    <scope>NUCLEOTIDE SEQUENCE [LARGE SCALE GENOMIC DNA]</scope>
    <source>
        <strain evidence="2">ATCC 76273 / CBS 7435 / CECT 11047 / NRRL Y-11430 / Wegner 21-1</strain>
    </source>
</reference>
<protein>
    <submittedName>
        <fullName evidence="1">Uncharacterized protein</fullName>
    </submittedName>
</protein>
<organism evidence="1 2">
    <name type="scientific">Komagataella phaffii (strain ATCC 76273 / CBS 7435 / CECT 11047 / NRRL Y-11430 / Wegner 21-1)</name>
    <name type="common">Yeast</name>
    <name type="synonym">Pichia pastoris</name>
    <dbReference type="NCBI Taxonomy" id="981350"/>
    <lineage>
        <taxon>Eukaryota</taxon>
        <taxon>Fungi</taxon>
        <taxon>Dikarya</taxon>
        <taxon>Ascomycota</taxon>
        <taxon>Saccharomycotina</taxon>
        <taxon>Pichiomycetes</taxon>
        <taxon>Pichiales</taxon>
        <taxon>Pichiaceae</taxon>
        <taxon>Komagataella</taxon>
    </lineage>
</organism>
<dbReference type="AlphaFoldDB" id="A0A1G4KQA8"/>
<gene>
    <name evidence="1" type="ordered locus">PP7435_Chr3-1688</name>
</gene>
<dbReference type="Proteomes" id="UP000006853">
    <property type="component" value="Chromosome 3"/>
</dbReference>
<sequence length="100" mass="11454">MLENIRDYLIGSGTYFDLTFSCLGSHDRLCNQEYGQRETDLAVKSPREATDQWMRIDKEKPFFFISHPSCPIKCLPATLERNHACLTFGLSPKISLLPTQ</sequence>
<dbReference type="EMBL" id="FR839630">
    <property type="protein sequence ID" value="SCV12183.1"/>
    <property type="molecule type" value="Genomic_DNA"/>
</dbReference>
<keyword evidence="2" id="KW-1185">Reference proteome</keyword>